<proteinExistence type="predicted"/>
<evidence type="ECO:0000313" key="1">
    <source>
        <dbReference type="EMBL" id="MFC1420545.1"/>
    </source>
</evidence>
<organism evidence="1 2">
    <name type="scientific">Streptacidiphilus cavernicola</name>
    <dbReference type="NCBI Taxonomy" id="3342716"/>
    <lineage>
        <taxon>Bacteria</taxon>
        <taxon>Bacillati</taxon>
        <taxon>Actinomycetota</taxon>
        <taxon>Actinomycetes</taxon>
        <taxon>Kitasatosporales</taxon>
        <taxon>Streptomycetaceae</taxon>
        <taxon>Streptacidiphilus</taxon>
    </lineage>
</organism>
<dbReference type="RefSeq" id="WP_380541985.1">
    <property type="nucleotide sequence ID" value="NZ_JBHFAB010000027.1"/>
</dbReference>
<dbReference type="Gene3D" id="2.60.120.260">
    <property type="entry name" value="Galactose-binding domain-like"/>
    <property type="match status" value="1"/>
</dbReference>
<gene>
    <name evidence="1" type="ORF">ACEZDE_28465</name>
</gene>
<comment type="caution">
    <text evidence="1">The sequence shown here is derived from an EMBL/GenBank/DDBJ whole genome shotgun (WGS) entry which is preliminary data.</text>
</comment>
<accession>A0ABV6W3J3</accession>
<sequence>MTGGHIDDAATVARLVALHANTYDYLVEQPNDWVDLPGFLSAAQTSGIQVFAYLLPPTECPHSTGGSTCDTYAPDAADYPQWGADLNALHGVHPNLVAWTIDDMDSGANTALFTPSYVATIRASAPDLQFFLQFYQPSMTAAKIATYAGHADGVIMPYRDGAQADTVTTDTLQSEVAADTALLNPYGMRLIVMVYGDTLGSDAATSTAELPPDTGYVRTVTAQAWADVKAGTIAGVIVWKQALATPGVPAYRSAALSSWGNGVLDFTIGPKVGTTAGDFAQAAAKVTLDPGSTSCTLALSRRDDRDTTAPSGYHQKRAYVNGTLVWNSDVASEGTDWYSSSPLDLTPYLSGGSATLALQLFENAGVSNYRTHVDFDNLRLTGCSVPDPGFETGAGWTLTHSADGVVHGTVYHYSPTFTTDTFSALADVFAS</sequence>
<evidence type="ECO:0000313" key="2">
    <source>
        <dbReference type="Proteomes" id="UP001592531"/>
    </source>
</evidence>
<dbReference type="EMBL" id="JBHFAB010000027">
    <property type="protein sequence ID" value="MFC1420545.1"/>
    <property type="molecule type" value="Genomic_DNA"/>
</dbReference>
<keyword evidence="2" id="KW-1185">Reference proteome</keyword>
<protein>
    <submittedName>
        <fullName evidence="1">Uncharacterized protein</fullName>
    </submittedName>
</protein>
<name>A0ABV6W3J3_9ACTN</name>
<dbReference type="Proteomes" id="UP001592531">
    <property type="component" value="Unassembled WGS sequence"/>
</dbReference>
<reference evidence="1 2" key="1">
    <citation type="submission" date="2024-09" db="EMBL/GenBank/DDBJ databases">
        <authorList>
            <person name="Lee S.D."/>
        </authorList>
    </citation>
    <scope>NUCLEOTIDE SEQUENCE [LARGE SCALE GENOMIC DNA]</scope>
    <source>
        <strain evidence="1 2">N8-3</strain>
    </source>
</reference>